<sequence>MNMADEAKKKVINRLKSMYPLRAKVDETYLKSVEAMKAGKPTVWAMLNFYYGDPIIKAMDLEVVYPENYGAAMAAMGVAQSYLDRADAE</sequence>
<organism evidence="1">
    <name type="scientific">marine sediment metagenome</name>
    <dbReference type="NCBI Taxonomy" id="412755"/>
    <lineage>
        <taxon>unclassified sequences</taxon>
        <taxon>metagenomes</taxon>
        <taxon>ecological metagenomes</taxon>
    </lineage>
</organism>
<dbReference type="AlphaFoldDB" id="X1Q1F0"/>
<comment type="caution">
    <text evidence="1">The sequence shown here is derived from an EMBL/GenBank/DDBJ whole genome shotgun (WGS) entry which is preliminary data.</text>
</comment>
<feature type="non-terminal residue" evidence="1">
    <location>
        <position position="89"/>
    </location>
</feature>
<dbReference type="EMBL" id="BARV01024783">
    <property type="protein sequence ID" value="GAI37039.1"/>
    <property type="molecule type" value="Genomic_DNA"/>
</dbReference>
<name>X1Q1F0_9ZZZZ</name>
<protein>
    <submittedName>
        <fullName evidence="1">Uncharacterized protein</fullName>
    </submittedName>
</protein>
<reference evidence="1" key="1">
    <citation type="journal article" date="2014" name="Front. Microbiol.">
        <title>High frequency of phylogenetically diverse reductive dehalogenase-homologous genes in deep subseafloor sedimentary metagenomes.</title>
        <authorList>
            <person name="Kawai M."/>
            <person name="Futagami T."/>
            <person name="Toyoda A."/>
            <person name="Takaki Y."/>
            <person name="Nishi S."/>
            <person name="Hori S."/>
            <person name="Arai W."/>
            <person name="Tsubouchi T."/>
            <person name="Morono Y."/>
            <person name="Uchiyama I."/>
            <person name="Ito T."/>
            <person name="Fujiyama A."/>
            <person name="Inagaki F."/>
            <person name="Takami H."/>
        </authorList>
    </citation>
    <scope>NUCLEOTIDE SEQUENCE</scope>
    <source>
        <strain evidence="1">Expedition CK06-06</strain>
    </source>
</reference>
<accession>X1Q1F0</accession>
<evidence type="ECO:0000313" key="1">
    <source>
        <dbReference type="EMBL" id="GAI37039.1"/>
    </source>
</evidence>
<proteinExistence type="predicted"/>
<gene>
    <name evidence="1" type="ORF">S06H3_40381</name>
</gene>